<keyword evidence="1" id="KW-1133">Transmembrane helix</keyword>
<dbReference type="InterPro" id="IPR006860">
    <property type="entry name" value="FecR"/>
</dbReference>
<keyword evidence="1" id="KW-0812">Transmembrane</keyword>
<sequence length="382" mass="43047">MDANPIDIAAILAKKYEKQPVSDNEMAVLRYWLAKNIKNQRLYEEIMRGSVVPDLEWLQNLALDDAWKQVKRKQKSKSRRSSLFVAAASIALLLSFGLYWFTNLPEAPTRERFVASPNAKHKNDVLPAGFGAKIILASGDELKVDDTLNVMSHKSLLENVSPNTSDVVQQPAPVLHKLIVPAANFFKLTLADGTNVWVNAKSELRFPPQFAKDERRVFLSGEAYFEVAKDANKPFYVETEDAEVRVLGTHFNVAAYTDHSKTTLVEGQVAVRSHAQSALLAPGQSAQWASGSLKVKQANLQKELAWKNHVFFFKEDNIVSISHQLKLWYDLEVSLTSNVSLTATYSGEIRRDARLSEVLQMLEYVSDLDFRLDQNKLLITKK</sequence>
<accession>A0ABY7WI50</accession>
<dbReference type="InterPro" id="IPR012373">
    <property type="entry name" value="Ferrdict_sens_TM"/>
</dbReference>
<evidence type="ECO:0000256" key="1">
    <source>
        <dbReference type="SAM" id="Phobius"/>
    </source>
</evidence>
<feature type="domain" description="Protein FecR C-terminal" evidence="3">
    <location>
        <begin position="311"/>
        <end position="379"/>
    </location>
</feature>
<proteinExistence type="predicted"/>
<dbReference type="PANTHER" id="PTHR30273">
    <property type="entry name" value="PERIPLASMIC SIGNAL SENSOR AND SIGMA FACTOR ACTIVATOR FECR-RELATED"/>
    <property type="match status" value="1"/>
</dbReference>
<dbReference type="EMBL" id="CP117880">
    <property type="protein sequence ID" value="WDF69286.1"/>
    <property type="molecule type" value="Genomic_DNA"/>
</dbReference>
<evidence type="ECO:0000313" key="5">
    <source>
        <dbReference type="Proteomes" id="UP001221558"/>
    </source>
</evidence>
<dbReference type="PIRSF" id="PIRSF018266">
    <property type="entry name" value="FecR"/>
    <property type="match status" value="1"/>
</dbReference>
<keyword evidence="5" id="KW-1185">Reference proteome</keyword>
<dbReference type="Pfam" id="PF16344">
    <property type="entry name" value="FecR_C"/>
    <property type="match status" value="1"/>
</dbReference>
<dbReference type="Gene3D" id="2.60.120.1440">
    <property type="match status" value="1"/>
</dbReference>
<gene>
    <name evidence="4" type="ORF">PQ465_02625</name>
</gene>
<evidence type="ECO:0000313" key="4">
    <source>
        <dbReference type="EMBL" id="WDF69286.1"/>
    </source>
</evidence>
<dbReference type="InterPro" id="IPR032508">
    <property type="entry name" value="FecR_C"/>
</dbReference>
<evidence type="ECO:0000259" key="2">
    <source>
        <dbReference type="Pfam" id="PF04773"/>
    </source>
</evidence>
<feature type="transmembrane region" description="Helical" evidence="1">
    <location>
        <begin position="81"/>
        <end position="101"/>
    </location>
</feature>
<dbReference type="PANTHER" id="PTHR30273:SF2">
    <property type="entry name" value="PROTEIN FECR"/>
    <property type="match status" value="1"/>
</dbReference>
<feature type="domain" description="FecR protein" evidence="2">
    <location>
        <begin position="185"/>
        <end position="269"/>
    </location>
</feature>
<dbReference type="Pfam" id="PF04773">
    <property type="entry name" value="FecR"/>
    <property type="match status" value="1"/>
</dbReference>
<keyword evidence="1" id="KW-0472">Membrane</keyword>
<name>A0ABY7WI50_9SPHI</name>
<dbReference type="RefSeq" id="WP_274268011.1">
    <property type="nucleotide sequence ID" value="NZ_CP117880.1"/>
</dbReference>
<reference evidence="4 5" key="1">
    <citation type="submission" date="2023-02" db="EMBL/GenBank/DDBJ databases">
        <title>Genome sequence of Sphingobacterium sp. KACC 22765.</title>
        <authorList>
            <person name="Kim S."/>
            <person name="Heo J."/>
            <person name="Kwon S.-W."/>
        </authorList>
    </citation>
    <scope>NUCLEOTIDE SEQUENCE [LARGE SCALE GENOMIC DNA]</scope>
    <source>
        <strain evidence="4 5">KACC 22765</strain>
    </source>
</reference>
<dbReference type="Proteomes" id="UP001221558">
    <property type="component" value="Chromosome"/>
</dbReference>
<evidence type="ECO:0000259" key="3">
    <source>
        <dbReference type="Pfam" id="PF16344"/>
    </source>
</evidence>
<organism evidence="4 5">
    <name type="scientific">Sphingobacterium oryzagri</name>
    <dbReference type="NCBI Taxonomy" id="3025669"/>
    <lineage>
        <taxon>Bacteria</taxon>
        <taxon>Pseudomonadati</taxon>
        <taxon>Bacteroidota</taxon>
        <taxon>Sphingobacteriia</taxon>
        <taxon>Sphingobacteriales</taxon>
        <taxon>Sphingobacteriaceae</taxon>
        <taxon>Sphingobacterium</taxon>
    </lineage>
</organism>
<protein>
    <submittedName>
        <fullName evidence="4">FecR family protein</fullName>
    </submittedName>
</protein>
<dbReference type="Gene3D" id="3.55.50.30">
    <property type="match status" value="1"/>
</dbReference>